<dbReference type="EMBL" id="BLKS01000004">
    <property type="protein sequence ID" value="GFG55434.1"/>
    <property type="molecule type" value="Genomic_DNA"/>
</dbReference>
<name>A0A7I9WCN7_MYCAG</name>
<reference evidence="1 2" key="1">
    <citation type="journal article" date="2019" name="Emerg. Microbes Infect.">
        <title>Comprehensive subspecies identification of 175 nontuberculous mycobacteria species based on 7547 genomic profiles.</title>
        <authorList>
            <person name="Matsumoto Y."/>
            <person name="Kinjo T."/>
            <person name="Motooka D."/>
            <person name="Nabeya D."/>
            <person name="Jung N."/>
            <person name="Uechi K."/>
            <person name="Horii T."/>
            <person name="Iida T."/>
            <person name="Fujita J."/>
            <person name="Nakamura S."/>
        </authorList>
    </citation>
    <scope>NUCLEOTIDE SEQUENCE [LARGE SCALE GENOMIC DNA]</scope>
    <source>
        <strain evidence="1 2">JCM 6377</strain>
    </source>
</reference>
<dbReference type="Gene3D" id="3.40.50.150">
    <property type="entry name" value="Vaccinia Virus protein VP39"/>
    <property type="match status" value="1"/>
</dbReference>
<dbReference type="AlphaFoldDB" id="A0A7I9WCN7"/>
<dbReference type="RefSeq" id="WP_234816114.1">
    <property type="nucleotide sequence ID" value="NZ_BLKS01000004.1"/>
</dbReference>
<dbReference type="Proteomes" id="UP000465302">
    <property type="component" value="Unassembled WGS sequence"/>
</dbReference>
<evidence type="ECO:0008006" key="3">
    <source>
        <dbReference type="Google" id="ProtNLM"/>
    </source>
</evidence>
<evidence type="ECO:0000313" key="1">
    <source>
        <dbReference type="EMBL" id="GFG55434.1"/>
    </source>
</evidence>
<sequence>MPRFIDSARAQWPRIDFSVGSLRGLDVADHSLSGILAWYALIHCEPGELGGILAEFRRALAPCGRLVVGFFDGDGDDVEPFDHKVTTAYRWPADEMSRVLATAGFVEIDRVRRPASDDIRAHAALAARAAWPQRAT</sequence>
<protein>
    <recommendedName>
        <fullName evidence="3">Methyltransferase type 11 domain-containing protein</fullName>
    </recommendedName>
</protein>
<gene>
    <name evidence="1" type="ORF">MAGR_68750</name>
</gene>
<comment type="caution">
    <text evidence="1">The sequence shown here is derived from an EMBL/GenBank/DDBJ whole genome shotgun (WGS) entry which is preliminary data.</text>
</comment>
<dbReference type="SUPFAM" id="SSF53335">
    <property type="entry name" value="S-adenosyl-L-methionine-dependent methyltransferases"/>
    <property type="match status" value="1"/>
</dbReference>
<organism evidence="1 2">
    <name type="scientific">Mycolicibacterium agri</name>
    <name type="common">Mycobacterium agri</name>
    <dbReference type="NCBI Taxonomy" id="36811"/>
    <lineage>
        <taxon>Bacteria</taxon>
        <taxon>Bacillati</taxon>
        <taxon>Actinomycetota</taxon>
        <taxon>Actinomycetes</taxon>
        <taxon>Mycobacteriales</taxon>
        <taxon>Mycobacteriaceae</taxon>
        <taxon>Mycolicibacterium</taxon>
    </lineage>
</organism>
<proteinExistence type="predicted"/>
<evidence type="ECO:0000313" key="2">
    <source>
        <dbReference type="Proteomes" id="UP000465302"/>
    </source>
</evidence>
<accession>A0A7I9WCN7</accession>
<dbReference type="InterPro" id="IPR029063">
    <property type="entry name" value="SAM-dependent_MTases_sf"/>
</dbReference>